<evidence type="ECO:0000256" key="2">
    <source>
        <dbReference type="ARBA" id="ARBA00004429"/>
    </source>
</evidence>
<dbReference type="InterPro" id="IPR034300">
    <property type="entry name" value="PNTB-like"/>
</dbReference>
<keyword evidence="12 15" id="KW-0520">NAD</keyword>
<dbReference type="GO" id="GO:0008750">
    <property type="term" value="F:proton-translocating NAD(P)+ transhydrogenase activity"/>
    <property type="evidence" value="ECO:0007669"/>
    <property type="project" value="UniProtKB-EC"/>
</dbReference>
<comment type="catalytic activity">
    <reaction evidence="14 15">
        <text>NAD(+) + NADPH + H(+)(in) = NADH + NADP(+) + H(+)(out)</text>
        <dbReference type="Rhea" id="RHEA:47992"/>
        <dbReference type="ChEBI" id="CHEBI:15378"/>
        <dbReference type="ChEBI" id="CHEBI:57540"/>
        <dbReference type="ChEBI" id="CHEBI:57783"/>
        <dbReference type="ChEBI" id="CHEBI:57945"/>
        <dbReference type="ChEBI" id="CHEBI:58349"/>
        <dbReference type="EC" id="7.1.1.1"/>
    </reaction>
</comment>
<keyword evidence="8 16" id="KW-0812">Transmembrane</keyword>
<dbReference type="PANTHER" id="PTHR44758:SF1">
    <property type="entry name" value="NAD(P) TRANSHYDROGENASE SUBUNIT BETA"/>
    <property type="match status" value="1"/>
</dbReference>
<feature type="transmembrane region" description="Helical" evidence="16">
    <location>
        <begin position="251"/>
        <end position="271"/>
    </location>
</feature>
<dbReference type="GO" id="GO:0016491">
    <property type="term" value="F:oxidoreductase activity"/>
    <property type="evidence" value="ECO:0007669"/>
    <property type="project" value="UniProtKB-KW"/>
</dbReference>
<evidence type="ECO:0000256" key="15">
    <source>
        <dbReference type="PIRNR" id="PIRNR000204"/>
    </source>
</evidence>
<evidence type="ECO:0000313" key="18">
    <source>
        <dbReference type="EMBL" id="MBB3045337.1"/>
    </source>
</evidence>
<dbReference type="PANTHER" id="PTHR44758">
    <property type="entry name" value="NAD(P) TRANSHYDROGENASE SUBUNIT BETA"/>
    <property type="match status" value="1"/>
</dbReference>
<evidence type="ECO:0000256" key="1">
    <source>
        <dbReference type="ARBA" id="ARBA00003943"/>
    </source>
</evidence>
<evidence type="ECO:0000256" key="5">
    <source>
        <dbReference type="ARBA" id="ARBA00014581"/>
    </source>
</evidence>
<feature type="transmembrane region" description="Helical" evidence="16">
    <location>
        <begin position="227"/>
        <end position="245"/>
    </location>
</feature>
<evidence type="ECO:0000256" key="11">
    <source>
        <dbReference type="ARBA" id="ARBA00022989"/>
    </source>
</evidence>
<keyword evidence="10 15" id="KW-1278">Translocase</keyword>
<dbReference type="EC" id="7.1.1.1" evidence="4 15"/>
<organism evidence="18 19">
    <name type="scientific">Nocardioides soli</name>
    <dbReference type="NCBI Taxonomy" id="1036020"/>
    <lineage>
        <taxon>Bacteria</taxon>
        <taxon>Bacillati</taxon>
        <taxon>Actinomycetota</taxon>
        <taxon>Actinomycetes</taxon>
        <taxon>Propionibacteriales</taxon>
        <taxon>Nocardioidaceae</taxon>
        <taxon>Nocardioides</taxon>
    </lineage>
</organism>
<evidence type="ECO:0000256" key="6">
    <source>
        <dbReference type="ARBA" id="ARBA00022475"/>
    </source>
</evidence>
<evidence type="ECO:0000256" key="12">
    <source>
        <dbReference type="ARBA" id="ARBA00023027"/>
    </source>
</evidence>
<comment type="caution">
    <text evidence="18">The sequence shown here is derived from an EMBL/GenBank/DDBJ whole genome shotgun (WGS) entry which is preliminary data.</text>
</comment>
<feature type="transmembrane region" description="Helical" evidence="16">
    <location>
        <begin position="33"/>
        <end position="54"/>
    </location>
</feature>
<dbReference type="RefSeq" id="WP_183595340.1">
    <property type="nucleotide sequence ID" value="NZ_JACHWR010000006.1"/>
</dbReference>
<evidence type="ECO:0000256" key="16">
    <source>
        <dbReference type="SAM" id="Phobius"/>
    </source>
</evidence>
<feature type="transmembrane region" description="Helical" evidence="16">
    <location>
        <begin position="60"/>
        <end position="80"/>
    </location>
</feature>
<feature type="transmembrane region" description="Helical" evidence="16">
    <location>
        <begin position="92"/>
        <end position="112"/>
    </location>
</feature>
<evidence type="ECO:0000256" key="8">
    <source>
        <dbReference type="ARBA" id="ARBA00022692"/>
    </source>
</evidence>
<comment type="function">
    <text evidence="1 15">The transhydrogenation between NADH and NADP is coupled to respiration and ATP hydrolysis and functions as a proton pump across the membrane.</text>
</comment>
<proteinExistence type="inferred from homology"/>
<dbReference type="AlphaFoldDB" id="A0A7W4W0R9"/>
<dbReference type="GO" id="GO:0005886">
    <property type="term" value="C:plasma membrane"/>
    <property type="evidence" value="ECO:0007669"/>
    <property type="project" value="UniProtKB-SubCell"/>
</dbReference>
<evidence type="ECO:0000256" key="9">
    <source>
        <dbReference type="ARBA" id="ARBA00022857"/>
    </source>
</evidence>
<comment type="subcellular location">
    <subcellularLocation>
        <location evidence="2">Cell inner membrane</location>
        <topology evidence="2">Multi-pass membrane protein</topology>
    </subcellularLocation>
</comment>
<dbReference type="GO" id="GO:0050661">
    <property type="term" value="F:NADP binding"/>
    <property type="evidence" value="ECO:0007669"/>
    <property type="project" value="InterPro"/>
</dbReference>
<evidence type="ECO:0000256" key="10">
    <source>
        <dbReference type="ARBA" id="ARBA00022967"/>
    </source>
</evidence>
<dbReference type="NCBIfam" id="NF006974">
    <property type="entry name" value="PRK09444.1"/>
    <property type="match status" value="1"/>
</dbReference>
<feature type="domain" description="NADP transhydrogenase beta-like" evidence="17">
    <location>
        <begin position="9"/>
        <end position="470"/>
    </location>
</feature>
<accession>A0A7W4W0R9</accession>
<evidence type="ECO:0000313" key="19">
    <source>
        <dbReference type="Proteomes" id="UP000589626"/>
    </source>
</evidence>
<dbReference type="Proteomes" id="UP000589626">
    <property type="component" value="Unassembled WGS sequence"/>
</dbReference>
<name>A0A7W4W0R9_9ACTN</name>
<evidence type="ECO:0000256" key="13">
    <source>
        <dbReference type="ARBA" id="ARBA00023136"/>
    </source>
</evidence>
<keyword evidence="7 15" id="KW-0997">Cell inner membrane</keyword>
<keyword evidence="9 15" id="KW-0521">NADP</keyword>
<keyword evidence="11 16" id="KW-1133">Transmembrane helix</keyword>
<dbReference type="Pfam" id="PF02233">
    <property type="entry name" value="PNTB"/>
    <property type="match status" value="1"/>
</dbReference>
<keyword evidence="19" id="KW-1185">Reference proteome</keyword>
<keyword evidence="18" id="KW-0560">Oxidoreductase</keyword>
<dbReference type="FunFam" id="3.40.50.1220:FF:000002">
    <property type="entry name" value="NAD(P) transhydrogenase subunit beta"/>
    <property type="match status" value="1"/>
</dbReference>
<evidence type="ECO:0000256" key="14">
    <source>
        <dbReference type="ARBA" id="ARBA00048202"/>
    </source>
</evidence>
<reference evidence="18 19" key="1">
    <citation type="submission" date="2020-08" db="EMBL/GenBank/DDBJ databases">
        <title>Sequencing the genomes of 1000 actinobacteria strains.</title>
        <authorList>
            <person name="Klenk H.-P."/>
        </authorList>
    </citation>
    <scope>NUCLEOTIDE SEQUENCE [LARGE SCALE GENOMIC DNA]</scope>
    <source>
        <strain evidence="18 19">DSM 105498</strain>
    </source>
</reference>
<dbReference type="PIRSF" id="PIRSF000204">
    <property type="entry name" value="PNTB"/>
    <property type="match status" value="1"/>
</dbReference>
<dbReference type="InterPro" id="IPR029035">
    <property type="entry name" value="DHS-like_NAD/FAD-binding_dom"/>
</dbReference>
<dbReference type="Gene3D" id="3.40.50.1220">
    <property type="entry name" value="TPP-binding domain"/>
    <property type="match status" value="1"/>
</dbReference>
<evidence type="ECO:0000259" key="17">
    <source>
        <dbReference type="Pfam" id="PF02233"/>
    </source>
</evidence>
<gene>
    <name evidence="18" type="ORF">FHU40_005194</name>
</gene>
<evidence type="ECO:0000256" key="3">
    <source>
        <dbReference type="ARBA" id="ARBA00007919"/>
    </source>
</evidence>
<feature type="transmembrane region" description="Helical" evidence="16">
    <location>
        <begin position="132"/>
        <end position="156"/>
    </location>
</feature>
<dbReference type="EMBL" id="JACHWR010000006">
    <property type="protein sequence ID" value="MBB3045337.1"/>
    <property type="molecule type" value="Genomic_DNA"/>
</dbReference>
<comment type="similarity">
    <text evidence="3 15">Belongs to the PNT beta subunit family.</text>
</comment>
<feature type="transmembrane region" description="Helical" evidence="16">
    <location>
        <begin position="177"/>
        <end position="195"/>
    </location>
</feature>
<dbReference type="InterPro" id="IPR012136">
    <property type="entry name" value="NADH_DH_b"/>
</dbReference>
<feature type="transmembrane region" description="Helical" evidence="16">
    <location>
        <begin position="201"/>
        <end position="220"/>
    </location>
</feature>
<keyword evidence="6 15" id="KW-1003">Cell membrane</keyword>
<protein>
    <recommendedName>
        <fullName evidence="5 15">NAD(P) transhydrogenase subunit beta</fullName>
        <ecNumber evidence="4 15">7.1.1.1</ecNumber>
    </recommendedName>
    <alternativeName>
        <fullName evidence="15">Nicotinamide nucleotide transhydrogenase subunit beta</fullName>
    </alternativeName>
</protein>
<sequence length="473" mass="49376">MDIYSASVAAYLVAALLFVLALAGLSRHESAKLGNYFGILGMAIALVATVALAIDTDIESVGLVLLLVAVALGAVIGLQLARTVEMTGMPELIALLHSFVGLAAVLVGWNGYLHIEHHPDGVDAVVLEAAGLLGIHSAEVFIGIFIGGVTFTGSIVANLKLSARMKSAPLMLPGKNLINIGCLVLFLALTVWFVVDPQLWLLVVVTILALALGWHLVASIGGGDMPVVVSMLNSYSGWAAAASGFLLNNNLLIIVGALVGSSGAYLSYIMCAAMNRSFISVIAGGFGLEAGPGDAKDYGEHREIQAAGVAELLERASSVVITPGYGMAVAQAQYPVADLTAKLRAKGVDVRFGIHPVAGRLPGHMNVLLAEAKVPYDIVLEMDEINGDFGDTDVVLVIGANDTVNPSAAEDPASPIAGMPVLEVWNAHDVVVFKRSMAAGYAGVQNPLFFRDNSQMLFGDAKDRVEDIVRALG</sequence>
<evidence type="ECO:0000256" key="7">
    <source>
        <dbReference type="ARBA" id="ARBA00022519"/>
    </source>
</evidence>
<keyword evidence="13 15" id="KW-0472">Membrane</keyword>
<feature type="transmembrane region" description="Helical" evidence="16">
    <location>
        <begin position="6"/>
        <end position="26"/>
    </location>
</feature>
<dbReference type="SUPFAM" id="SSF52467">
    <property type="entry name" value="DHS-like NAD/FAD-binding domain"/>
    <property type="match status" value="1"/>
</dbReference>
<evidence type="ECO:0000256" key="4">
    <source>
        <dbReference type="ARBA" id="ARBA00012943"/>
    </source>
</evidence>